<reference evidence="1 2" key="1">
    <citation type="submission" date="2020-08" db="EMBL/GenBank/DDBJ databases">
        <title>Genomic Encyclopedia of Type Strains, Phase IV (KMG-IV): sequencing the most valuable type-strain genomes for metagenomic binning, comparative biology and taxonomic classification.</title>
        <authorList>
            <person name="Goeker M."/>
        </authorList>
    </citation>
    <scope>NUCLEOTIDE SEQUENCE [LARGE SCALE GENOMIC DNA]</scope>
    <source>
        <strain evidence="1 2">DSM 27471</strain>
    </source>
</reference>
<dbReference type="AlphaFoldDB" id="A0A7W5H0W0"/>
<gene>
    <name evidence="1" type="ORF">FHX64_000152</name>
</gene>
<evidence type="ECO:0000313" key="1">
    <source>
        <dbReference type="EMBL" id="MBB3185989.1"/>
    </source>
</evidence>
<dbReference type="EMBL" id="JACHYB010000001">
    <property type="protein sequence ID" value="MBB3185989.1"/>
    <property type="molecule type" value="Genomic_DNA"/>
</dbReference>
<comment type="caution">
    <text evidence="1">The sequence shown here is derived from an EMBL/GenBank/DDBJ whole genome shotgun (WGS) entry which is preliminary data.</text>
</comment>
<sequence>MKVLKSLRRSMPNIPGWHTNRKIVVIESDDWGSIRMPSKKVYDKLLQDGYNVDQLSYERYDSLASEEDLSALFDTLTSIKNQREQHPVITANTVVANPDFEKIAASGFSEYFYEPFIKTLTQYPHHTHAFALWKEGIEQQIFHPQFHAREHLNVARWMRDLQQNIPAARLAFEHKTISLSSLITPNNKNAYMDSFDYDTEVESILLNTILTDGLQLFESLFGYPSKSFIASCYIWSKELEIKLQKCGVDFIQGMAVQTIPTLNHGNVYTHNYHYTGQKNRLEQIYLVRNCFFEPSENIAFDWVNDCMNRIKIAFRWGKPAIISTHRLNFIGNIDPTNRDRNLKLFANLLKTILHFYPDVEFMTSDQLGSVIASNTKV</sequence>
<protein>
    <recommendedName>
        <fullName evidence="3">Polysaccharide (De)acetylase</fullName>
    </recommendedName>
</protein>
<keyword evidence="2" id="KW-1185">Reference proteome</keyword>
<dbReference type="Proteomes" id="UP000544222">
    <property type="component" value="Unassembled WGS sequence"/>
</dbReference>
<evidence type="ECO:0000313" key="2">
    <source>
        <dbReference type="Proteomes" id="UP000544222"/>
    </source>
</evidence>
<organism evidence="1 2">
    <name type="scientific">Microbacter margulisiae</name>
    <dbReference type="NCBI Taxonomy" id="1350067"/>
    <lineage>
        <taxon>Bacteria</taxon>
        <taxon>Pseudomonadati</taxon>
        <taxon>Bacteroidota</taxon>
        <taxon>Bacteroidia</taxon>
        <taxon>Bacteroidales</taxon>
        <taxon>Porphyromonadaceae</taxon>
        <taxon>Microbacter</taxon>
    </lineage>
</organism>
<name>A0A7W5H0W0_9PORP</name>
<evidence type="ECO:0008006" key="3">
    <source>
        <dbReference type="Google" id="ProtNLM"/>
    </source>
</evidence>
<proteinExistence type="predicted"/>
<dbReference type="RefSeq" id="WP_183411925.1">
    <property type="nucleotide sequence ID" value="NZ_JACHYB010000001.1"/>
</dbReference>
<accession>A0A7W5H0W0</accession>